<dbReference type="PANTHER" id="PTHR47424">
    <property type="entry name" value="REGULATORY PROTEIN GAL4"/>
    <property type="match status" value="1"/>
</dbReference>
<feature type="compositionally biased region" description="Polar residues" evidence="5">
    <location>
        <begin position="104"/>
        <end position="114"/>
    </location>
</feature>
<dbReference type="SMART" id="SM00066">
    <property type="entry name" value="GAL4"/>
    <property type="match status" value="1"/>
</dbReference>
<gene>
    <name evidence="7" type="ORF">TRIVIDRAFT_33583</name>
</gene>
<organism evidence="7 8">
    <name type="scientific">Hypocrea virens (strain Gv29-8 / FGSC 10586)</name>
    <name type="common">Gliocladium virens</name>
    <name type="synonym">Trichoderma virens</name>
    <dbReference type="NCBI Taxonomy" id="413071"/>
    <lineage>
        <taxon>Eukaryota</taxon>
        <taxon>Fungi</taxon>
        <taxon>Dikarya</taxon>
        <taxon>Ascomycota</taxon>
        <taxon>Pezizomycotina</taxon>
        <taxon>Sordariomycetes</taxon>
        <taxon>Hypocreomycetidae</taxon>
        <taxon>Hypocreales</taxon>
        <taxon>Hypocreaceae</taxon>
        <taxon>Trichoderma</taxon>
    </lineage>
</organism>
<dbReference type="HOGENOM" id="CLU_009888_1_0_1"/>
<dbReference type="InterPro" id="IPR036864">
    <property type="entry name" value="Zn2-C6_fun-type_DNA-bd_sf"/>
</dbReference>
<dbReference type="Pfam" id="PF00172">
    <property type="entry name" value="Zn_clus"/>
    <property type="match status" value="1"/>
</dbReference>
<dbReference type="InterPro" id="IPR001138">
    <property type="entry name" value="Zn2Cys6_DnaBD"/>
</dbReference>
<dbReference type="GO" id="GO:0006351">
    <property type="term" value="P:DNA-templated transcription"/>
    <property type="evidence" value="ECO:0007669"/>
    <property type="project" value="InterPro"/>
</dbReference>
<feature type="region of interest" description="Disordered" evidence="5">
    <location>
        <begin position="1"/>
        <end position="30"/>
    </location>
</feature>
<dbReference type="SUPFAM" id="SSF57701">
    <property type="entry name" value="Zn2/Cys6 DNA-binding domain"/>
    <property type="match status" value="1"/>
</dbReference>
<dbReference type="EMBL" id="ABDF02000001">
    <property type="protein sequence ID" value="EHK27171.1"/>
    <property type="molecule type" value="Genomic_DNA"/>
</dbReference>
<dbReference type="STRING" id="413071.G9MDL2"/>
<keyword evidence="3" id="KW-0804">Transcription</keyword>
<evidence type="ECO:0000256" key="4">
    <source>
        <dbReference type="ARBA" id="ARBA00023242"/>
    </source>
</evidence>
<keyword evidence="2" id="KW-0805">Transcription regulation</keyword>
<dbReference type="GO" id="GO:0000981">
    <property type="term" value="F:DNA-binding transcription factor activity, RNA polymerase II-specific"/>
    <property type="evidence" value="ECO:0007669"/>
    <property type="project" value="InterPro"/>
</dbReference>
<accession>G9MDL2</accession>
<evidence type="ECO:0000313" key="7">
    <source>
        <dbReference type="EMBL" id="EHK27171.1"/>
    </source>
</evidence>
<evidence type="ECO:0000256" key="2">
    <source>
        <dbReference type="ARBA" id="ARBA00023015"/>
    </source>
</evidence>
<keyword evidence="8" id="KW-1185">Reference proteome</keyword>
<dbReference type="Pfam" id="PF04082">
    <property type="entry name" value="Fungal_trans"/>
    <property type="match status" value="1"/>
</dbReference>
<dbReference type="PANTHER" id="PTHR47424:SF6">
    <property type="entry name" value="PROLINE UTILIZATION TRANS-ACTIVATOR"/>
    <property type="match status" value="1"/>
</dbReference>
<feature type="region of interest" description="Disordered" evidence="5">
    <location>
        <begin position="90"/>
        <end position="116"/>
    </location>
</feature>
<evidence type="ECO:0000259" key="6">
    <source>
        <dbReference type="PROSITE" id="PS50048"/>
    </source>
</evidence>
<dbReference type="CDD" id="cd00067">
    <property type="entry name" value="GAL4"/>
    <property type="match status" value="1"/>
</dbReference>
<keyword evidence="4" id="KW-0539">Nucleus</keyword>
<dbReference type="PROSITE" id="PS00463">
    <property type="entry name" value="ZN2_CY6_FUNGAL_1"/>
    <property type="match status" value="1"/>
</dbReference>
<evidence type="ECO:0000256" key="1">
    <source>
        <dbReference type="ARBA" id="ARBA00022723"/>
    </source>
</evidence>
<evidence type="ECO:0000256" key="3">
    <source>
        <dbReference type="ARBA" id="ARBA00023163"/>
    </source>
</evidence>
<dbReference type="InterPro" id="IPR051127">
    <property type="entry name" value="Fungal_SecMet_Regulators"/>
</dbReference>
<reference evidence="7 8" key="1">
    <citation type="journal article" date="2011" name="Genome Biol.">
        <title>Comparative genome sequence analysis underscores mycoparasitism as the ancestral life style of Trichoderma.</title>
        <authorList>
            <person name="Kubicek C.P."/>
            <person name="Herrera-Estrella A."/>
            <person name="Seidl-Seiboth V."/>
            <person name="Martinez D.A."/>
            <person name="Druzhinina I.S."/>
            <person name="Thon M."/>
            <person name="Zeilinger S."/>
            <person name="Casas-Flores S."/>
            <person name="Horwitz B.A."/>
            <person name="Mukherjee P.K."/>
            <person name="Mukherjee M."/>
            <person name="Kredics L."/>
            <person name="Alcaraz L.D."/>
            <person name="Aerts A."/>
            <person name="Antal Z."/>
            <person name="Atanasova L."/>
            <person name="Cervantes-Badillo M.G."/>
            <person name="Challacombe J."/>
            <person name="Chertkov O."/>
            <person name="McCluskey K."/>
            <person name="Coulpier F."/>
            <person name="Deshpande N."/>
            <person name="von Doehren H."/>
            <person name="Ebbole D.J."/>
            <person name="Esquivel-Naranjo E.U."/>
            <person name="Fekete E."/>
            <person name="Flipphi M."/>
            <person name="Glaser F."/>
            <person name="Gomez-Rodriguez E.Y."/>
            <person name="Gruber S."/>
            <person name="Han C."/>
            <person name="Henrissat B."/>
            <person name="Hermosa R."/>
            <person name="Hernandez-Onate M."/>
            <person name="Karaffa L."/>
            <person name="Kosti I."/>
            <person name="Le Crom S."/>
            <person name="Lindquist E."/>
            <person name="Lucas S."/>
            <person name="Luebeck M."/>
            <person name="Luebeck P.S."/>
            <person name="Margeot A."/>
            <person name="Metz B."/>
            <person name="Misra M."/>
            <person name="Nevalainen H."/>
            <person name="Omann M."/>
            <person name="Packer N."/>
            <person name="Perrone G."/>
            <person name="Uresti-Rivera E.E."/>
            <person name="Salamov A."/>
            <person name="Schmoll M."/>
            <person name="Seiboth B."/>
            <person name="Shapiro H."/>
            <person name="Sukno S."/>
            <person name="Tamayo-Ramos J.A."/>
            <person name="Tisch D."/>
            <person name="Wiest A."/>
            <person name="Wilkinson H.H."/>
            <person name="Zhang M."/>
            <person name="Coutinho P.M."/>
            <person name="Kenerley C.M."/>
            <person name="Monte E."/>
            <person name="Baker S.E."/>
            <person name="Grigoriev I.V."/>
        </authorList>
    </citation>
    <scope>NUCLEOTIDE SEQUENCE [LARGE SCALE GENOMIC DNA]</scope>
    <source>
        <strain evidence="8">Gv29-8 / FGSC 10586</strain>
    </source>
</reference>
<sequence length="696" mass="77082">MWPVEPVRDPNSARRAVHRRREPTSPSSRKRVRTACNSCSLRRIKCSGEQPCSQCHRATRHCEYPLDFDKVSVSRAELEALKARCEELERRNAPATPASGLVISPSSRTASTLETSNTGTAFASSATTTEDFAPSEGRLLHDPDGTARYLGPSSGAHFLNRVKEFMATIQPLVGAQQGYPPHSGQAFLTSVGRYQTFDSRTLQLLPVDPLQLPSQTEMTLMVTEFRFFAQDGNGDFPSGGIFYWGNLSFANQFPYDAAALRTSGQLALLHMVLAVAARLGSAAHWKDEDCSEHFFSRAQQILGNPLDITCHTSRDTSVMLLMAFYLIEANRRDAAYIMVSVALHLAVMDGAHCSCGQGEDLKRTFWTLYVLDCWLSSVLGRPPSISDSAIQLQLPEETPGFPSPVGLRAHIDLAKISRYIVCNVYRIASSDQSSATSLQHVEHALSLLRQWLASLPPTLQINGQQSSKDRACLVLHLMYNQDVILTTRPIFFAATKKILADRFLSQKSHKDRTENYQSDLYMACVGHCRDASRENIRLGRLIRDISPRQRLTHQEAHAVFNAALIMLMQQLASLQSESAETDDVAFAIEVFQQEARLGNNFGLDCLTVLQDLSFIARALPQAQVSVADEQNISAATFATNSEANGPVESAITAPEIDLLESSSDGQAGVELNGALFRELQTWLENDYLEIYNDFRL</sequence>
<dbReference type="GO" id="GO:0003677">
    <property type="term" value="F:DNA binding"/>
    <property type="evidence" value="ECO:0007669"/>
    <property type="project" value="InterPro"/>
</dbReference>
<dbReference type="GeneID" id="25793220"/>
<feature type="domain" description="Zn(2)-C6 fungal-type" evidence="6">
    <location>
        <begin position="35"/>
        <end position="64"/>
    </location>
</feature>
<dbReference type="OMA" id="WLENDYL"/>
<evidence type="ECO:0000313" key="8">
    <source>
        <dbReference type="Proteomes" id="UP000007115"/>
    </source>
</evidence>
<dbReference type="CDD" id="cd12148">
    <property type="entry name" value="fungal_TF_MHR"/>
    <property type="match status" value="1"/>
</dbReference>
<name>G9MDL2_HYPVG</name>
<dbReference type="PROSITE" id="PS50048">
    <property type="entry name" value="ZN2_CY6_FUNGAL_2"/>
    <property type="match status" value="1"/>
</dbReference>
<dbReference type="Gene3D" id="4.10.240.10">
    <property type="entry name" value="Zn(2)-C6 fungal-type DNA-binding domain"/>
    <property type="match status" value="1"/>
</dbReference>
<dbReference type="OrthoDB" id="3266505at2759"/>
<dbReference type="InParanoid" id="G9MDL2"/>
<dbReference type="SMART" id="SM00906">
    <property type="entry name" value="Fungal_trans"/>
    <property type="match status" value="1"/>
</dbReference>
<keyword evidence="1" id="KW-0479">Metal-binding</keyword>
<dbReference type="eggNOG" id="ENOG502SJTR">
    <property type="taxonomic scope" value="Eukaryota"/>
</dbReference>
<dbReference type="Proteomes" id="UP000007115">
    <property type="component" value="Unassembled WGS sequence"/>
</dbReference>
<evidence type="ECO:0000256" key="5">
    <source>
        <dbReference type="SAM" id="MobiDB-lite"/>
    </source>
</evidence>
<dbReference type="FunCoup" id="G9MDL2">
    <property type="interactions" value="494"/>
</dbReference>
<dbReference type="AlphaFoldDB" id="G9MDL2"/>
<dbReference type="VEuPathDB" id="FungiDB:TRIVIDRAFT_33583"/>
<dbReference type="GO" id="GO:0008270">
    <property type="term" value="F:zinc ion binding"/>
    <property type="evidence" value="ECO:0007669"/>
    <property type="project" value="InterPro"/>
</dbReference>
<proteinExistence type="predicted"/>
<comment type="caution">
    <text evidence="7">The sequence shown here is derived from an EMBL/GenBank/DDBJ whole genome shotgun (WGS) entry which is preliminary data.</text>
</comment>
<feature type="compositionally biased region" description="Basic and acidic residues" evidence="5">
    <location>
        <begin position="1"/>
        <end position="12"/>
    </location>
</feature>
<dbReference type="RefSeq" id="XP_013961382.1">
    <property type="nucleotide sequence ID" value="XM_014105907.1"/>
</dbReference>
<dbReference type="InterPro" id="IPR007219">
    <property type="entry name" value="XnlR_reg_dom"/>
</dbReference>
<protein>
    <recommendedName>
        <fullName evidence="6">Zn(2)-C6 fungal-type domain-containing protein</fullName>
    </recommendedName>
</protein>